<evidence type="ECO:0000313" key="1">
    <source>
        <dbReference type="EMBL" id="PSB58220.1"/>
    </source>
</evidence>
<protein>
    <submittedName>
        <fullName evidence="1">Uncharacterized protein</fullName>
    </submittedName>
</protein>
<reference evidence="1 2" key="1">
    <citation type="submission" date="2018-03" db="EMBL/GenBank/DDBJ databases">
        <title>The ancient ancestry and fast evolution of plastids.</title>
        <authorList>
            <person name="Moore K.R."/>
            <person name="Magnabosco C."/>
            <person name="Momper L."/>
            <person name="Gold D.A."/>
            <person name="Bosak T."/>
            <person name="Fournier G.P."/>
        </authorList>
    </citation>
    <scope>NUCLEOTIDE SEQUENCE [LARGE SCALE GENOMIC DNA]</scope>
    <source>
        <strain evidence="1 2">CCALA 037</strain>
    </source>
</reference>
<sequence length="87" mass="9637">MQDYKTIHNYTALSDPKSTVKQEVSEIDSFFDITDEEISTLAKEATKAAVKDLHDRGISTYGMRDGIMYETKPNGEKVSVSDAASQS</sequence>
<accession>A0A2T1GK71</accession>
<organism evidence="1 2">
    <name type="scientific">Chamaesiphon polymorphus CCALA 037</name>
    <dbReference type="NCBI Taxonomy" id="2107692"/>
    <lineage>
        <taxon>Bacteria</taxon>
        <taxon>Bacillati</taxon>
        <taxon>Cyanobacteriota</taxon>
        <taxon>Cyanophyceae</taxon>
        <taxon>Gomontiellales</taxon>
        <taxon>Chamaesiphonaceae</taxon>
        <taxon>Chamaesiphon</taxon>
    </lineage>
</organism>
<comment type="caution">
    <text evidence="1">The sequence shown here is derived from an EMBL/GenBank/DDBJ whole genome shotgun (WGS) entry which is preliminary data.</text>
</comment>
<dbReference type="RefSeq" id="WP_106301183.1">
    <property type="nucleotide sequence ID" value="NZ_PVWO01000043.1"/>
</dbReference>
<evidence type="ECO:0000313" key="2">
    <source>
        <dbReference type="Proteomes" id="UP000238937"/>
    </source>
</evidence>
<proteinExistence type="predicted"/>
<name>A0A2T1GK71_9CYAN</name>
<keyword evidence="2" id="KW-1185">Reference proteome</keyword>
<dbReference type="AlphaFoldDB" id="A0A2T1GK71"/>
<dbReference type="EMBL" id="PVWO01000043">
    <property type="protein sequence ID" value="PSB58220.1"/>
    <property type="molecule type" value="Genomic_DNA"/>
</dbReference>
<gene>
    <name evidence="1" type="ORF">C7B77_05515</name>
</gene>
<dbReference type="Proteomes" id="UP000238937">
    <property type="component" value="Unassembled WGS sequence"/>
</dbReference>